<protein>
    <recommendedName>
        <fullName evidence="2">RNase H type-1 domain-containing protein</fullName>
    </recommendedName>
</protein>
<dbReference type="Gene3D" id="3.10.10.10">
    <property type="entry name" value="HIV Type 1 Reverse Transcriptase, subunit A, domain 1"/>
    <property type="match status" value="1"/>
</dbReference>
<dbReference type="eggNOG" id="KOG0017">
    <property type="taxonomic scope" value="Eukaryota"/>
</dbReference>
<dbReference type="InterPro" id="IPR002156">
    <property type="entry name" value="RNaseH_domain"/>
</dbReference>
<dbReference type="Gene3D" id="3.10.20.370">
    <property type="match status" value="1"/>
</dbReference>
<gene>
    <name evidence="3" type="ordered locus">AALP_Aa7g170100</name>
</gene>
<name>A0A087GIM1_ARAAL</name>
<dbReference type="InterPro" id="IPR041577">
    <property type="entry name" value="RT_RNaseH_2"/>
</dbReference>
<dbReference type="InterPro" id="IPR036397">
    <property type="entry name" value="RNaseH_sf"/>
</dbReference>
<dbReference type="CDD" id="cd09279">
    <property type="entry name" value="RNase_HI_like"/>
    <property type="match status" value="1"/>
</dbReference>
<dbReference type="PANTHER" id="PTHR48475:SF2">
    <property type="entry name" value="RIBONUCLEASE H"/>
    <property type="match status" value="1"/>
</dbReference>
<feature type="domain" description="RNase H type-1" evidence="2">
    <location>
        <begin position="373"/>
        <end position="502"/>
    </location>
</feature>
<dbReference type="InterPro" id="IPR012337">
    <property type="entry name" value="RNaseH-like_sf"/>
</dbReference>
<dbReference type="SUPFAM" id="SSF56672">
    <property type="entry name" value="DNA/RNA polymerases"/>
    <property type="match status" value="1"/>
</dbReference>
<dbReference type="Pfam" id="PF17919">
    <property type="entry name" value="RT_RNaseH_2"/>
    <property type="match status" value="1"/>
</dbReference>
<keyword evidence="4" id="KW-1185">Reference proteome</keyword>
<proteinExistence type="predicted"/>
<evidence type="ECO:0000256" key="1">
    <source>
        <dbReference type="SAM" id="MobiDB-lite"/>
    </source>
</evidence>
<evidence type="ECO:0000313" key="3">
    <source>
        <dbReference type="EMBL" id="KFK29723.1"/>
    </source>
</evidence>
<dbReference type="GO" id="GO:0004523">
    <property type="term" value="F:RNA-DNA hybrid ribonuclease activity"/>
    <property type="evidence" value="ECO:0007669"/>
    <property type="project" value="InterPro"/>
</dbReference>
<dbReference type="Gramene" id="KFK29723">
    <property type="protein sequence ID" value="KFK29723"/>
    <property type="gene ID" value="AALP_AA7G170100"/>
</dbReference>
<dbReference type="EMBL" id="CM002875">
    <property type="protein sequence ID" value="KFK29723.1"/>
    <property type="molecule type" value="Genomic_DNA"/>
</dbReference>
<dbReference type="Pfam" id="PF13456">
    <property type="entry name" value="RVT_3"/>
    <property type="match status" value="1"/>
</dbReference>
<dbReference type="GO" id="GO:0003676">
    <property type="term" value="F:nucleic acid binding"/>
    <property type="evidence" value="ECO:0007669"/>
    <property type="project" value="InterPro"/>
</dbReference>
<dbReference type="AlphaFoldDB" id="A0A087GIM1"/>
<sequence length="617" mass="68901">MCFMAKHRLRNPDTGDNFSTPSRRKRMKANREEAKGLSNVIYQMQIRYDSEEEERPLCELVVSVNIDDDHPECCIEIGAELNENIRDELVSFLKKNINAFAWAAEDMSGIDINVASHELNVDPTFKPIKQKRRKLGPERAKAVNDEVERLLRVGSISEVKYPDWLANQVVVKKKNGKWRVCVDFTDLNKACPKDSFLLPHIDRLVEATAGKCEDAFKQLKEYMVTPPVLSKPETGEPLFRYIAVSSTAVSAVLVRQERGEHKPIFYVSKTLTDAETRYPQLEKLALSVVMAARKLRPFFQSHSIIVLSTFPLRSVLHSPSQSGRLAKWAVEISEYDIEYRGRSCAKSQVLADFLIELPEGDSAKEDSSQEVALSGEWQLHVDGSSTKSGSGVGIRLTSPAGEILEQSFRLSFKASNNEAEYEAILAGLRLARALNIAEISVFSDSQLVVNQFSGEYATKDERMQAYLGLAKALAAQFEKFTLTRIPRGENVNADALANLASTSDPALKRIIPVEFIEFPSILPAVSLAITTRSQAARNTKENSGEDIVMTDATTDENTPPTRTDPDPSRLPIVTYHPDGAFTVAAELEYGCDEKWMDQICGYIDDGEVPKDKWAARK</sequence>
<dbReference type="OrthoDB" id="1928766at2759"/>
<dbReference type="PANTHER" id="PTHR48475">
    <property type="entry name" value="RIBONUCLEASE H"/>
    <property type="match status" value="1"/>
</dbReference>
<evidence type="ECO:0000259" key="2">
    <source>
        <dbReference type="PROSITE" id="PS50879"/>
    </source>
</evidence>
<accession>A0A087GIM1</accession>
<reference evidence="4" key="1">
    <citation type="journal article" date="2015" name="Nat. Plants">
        <title>Genome expansion of Arabis alpina linked with retrotransposition and reduced symmetric DNA methylation.</title>
        <authorList>
            <person name="Willing E.M."/>
            <person name="Rawat V."/>
            <person name="Mandakova T."/>
            <person name="Maumus F."/>
            <person name="James G.V."/>
            <person name="Nordstroem K.J."/>
            <person name="Becker C."/>
            <person name="Warthmann N."/>
            <person name="Chica C."/>
            <person name="Szarzynska B."/>
            <person name="Zytnicki M."/>
            <person name="Albani M.C."/>
            <person name="Kiefer C."/>
            <person name="Bergonzi S."/>
            <person name="Castaings L."/>
            <person name="Mateos J.L."/>
            <person name="Berns M.C."/>
            <person name="Bujdoso N."/>
            <person name="Piofczyk T."/>
            <person name="de Lorenzo L."/>
            <person name="Barrero-Sicilia C."/>
            <person name="Mateos I."/>
            <person name="Piednoel M."/>
            <person name="Hagmann J."/>
            <person name="Chen-Min-Tao R."/>
            <person name="Iglesias-Fernandez R."/>
            <person name="Schuster S.C."/>
            <person name="Alonso-Blanco C."/>
            <person name="Roudier F."/>
            <person name="Carbonero P."/>
            <person name="Paz-Ares J."/>
            <person name="Davis S.J."/>
            <person name="Pecinka A."/>
            <person name="Quesneville H."/>
            <person name="Colot V."/>
            <person name="Lysak M.A."/>
            <person name="Weigel D."/>
            <person name="Coupland G."/>
            <person name="Schneeberger K."/>
        </authorList>
    </citation>
    <scope>NUCLEOTIDE SEQUENCE [LARGE SCALE GENOMIC DNA]</scope>
    <source>
        <strain evidence="4">cv. Pajares</strain>
    </source>
</reference>
<dbReference type="Gene3D" id="3.30.420.10">
    <property type="entry name" value="Ribonuclease H-like superfamily/Ribonuclease H"/>
    <property type="match status" value="1"/>
</dbReference>
<evidence type="ECO:0000313" key="4">
    <source>
        <dbReference type="Proteomes" id="UP000029120"/>
    </source>
</evidence>
<dbReference type="PROSITE" id="PS50879">
    <property type="entry name" value="RNASE_H_1"/>
    <property type="match status" value="1"/>
</dbReference>
<dbReference type="SUPFAM" id="SSF53098">
    <property type="entry name" value="Ribonuclease H-like"/>
    <property type="match status" value="1"/>
</dbReference>
<dbReference type="Proteomes" id="UP000029120">
    <property type="component" value="Chromosome 7"/>
</dbReference>
<feature type="region of interest" description="Disordered" evidence="1">
    <location>
        <begin position="534"/>
        <end position="570"/>
    </location>
</feature>
<dbReference type="InterPro" id="IPR043502">
    <property type="entry name" value="DNA/RNA_pol_sf"/>
</dbReference>
<organism evidence="3 4">
    <name type="scientific">Arabis alpina</name>
    <name type="common">Alpine rock-cress</name>
    <dbReference type="NCBI Taxonomy" id="50452"/>
    <lineage>
        <taxon>Eukaryota</taxon>
        <taxon>Viridiplantae</taxon>
        <taxon>Streptophyta</taxon>
        <taxon>Embryophyta</taxon>
        <taxon>Tracheophyta</taxon>
        <taxon>Spermatophyta</taxon>
        <taxon>Magnoliopsida</taxon>
        <taxon>eudicotyledons</taxon>
        <taxon>Gunneridae</taxon>
        <taxon>Pentapetalae</taxon>
        <taxon>rosids</taxon>
        <taxon>malvids</taxon>
        <taxon>Brassicales</taxon>
        <taxon>Brassicaceae</taxon>
        <taxon>Arabideae</taxon>
        <taxon>Arabis</taxon>
    </lineage>
</organism>